<evidence type="ECO:0000313" key="2">
    <source>
        <dbReference type="EMBL" id="GHI85551.1"/>
    </source>
</evidence>
<feature type="region of interest" description="Disordered" evidence="1">
    <location>
        <begin position="220"/>
        <end position="266"/>
    </location>
</feature>
<reference evidence="2" key="1">
    <citation type="submission" date="2020-09" db="EMBL/GenBank/DDBJ databases">
        <title>Whole genome shotgun sequence of Streptomyces xanthophaeus NBRC 12829.</title>
        <authorList>
            <person name="Komaki H."/>
            <person name="Tamura T."/>
        </authorList>
    </citation>
    <scope>NUCLEOTIDE SEQUENCE</scope>
    <source>
        <strain evidence="2">NBRC 12829</strain>
    </source>
</reference>
<dbReference type="OrthoDB" id="4335804at2"/>
<sequence length="327" mass="33748">MPDAATAASTPASTDADTELLADLCRELAEAADAVGEAARYASGLAFGPRLPATALARGGRRRQGWHTLLRTLTDPAGLGWAPRGRGAARAGRLAGMLTGRESLAVTVAVCGLRARLRAVSAARPDLRTDPGAAAVLEAVEGGRQAEAARLFRSIMRERGAGPAFSLLTPAFADILAWHALTDANPFNDHAGWQVATGRAVPPEPLLGLGAAFRAFCDRGPGLSEGQSPPPASRPPHPCPHPYPRPQAHAGPVQGPVPERPGSLRGHAAALRSHARRLRAAADAPAWRDPGAGVLCAEVTVLACRCATAADGFALAAAQLGEAPRKR</sequence>
<evidence type="ECO:0000256" key="1">
    <source>
        <dbReference type="SAM" id="MobiDB-lite"/>
    </source>
</evidence>
<proteinExistence type="predicted"/>
<gene>
    <name evidence="2" type="ORF">Sxan_29150</name>
</gene>
<dbReference type="EMBL" id="BNEE01000006">
    <property type="protein sequence ID" value="GHI85551.1"/>
    <property type="molecule type" value="Genomic_DNA"/>
</dbReference>
<evidence type="ECO:0000313" key="3">
    <source>
        <dbReference type="Proteomes" id="UP000600026"/>
    </source>
</evidence>
<dbReference type="RefSeq" id="WP_051859002.1">
    <property type="nucleotide sequence ID" value="NZ_BNEE01000006.1"/>
</dbReference>
<accession>A0A919LCQ7</accession>
<keyword evidence="3" id="KW-1185">Reference proteome</keyword>
<name>A0A919LCQ7_9ACTN</name>
<protein>
    <submittedName>
        <fullName evidence="2">Uncharacterized protein</fullName>
    </submittedName>
</protein>
<dbReference type="Proteomes" id="UP000600026">
    <property type="component" value="Unassembled WGS sequence"/>
</dbReference>
<organism evidence="2 3">
    <name type="scientific">Streptomyces xanthophaeus</name>
    <dbReference type="NCBI Taxonomy" id="67385"/>
    <lineage>
        <taxon>Bacteria</taxon>
        <taxon>Bacillati</taxon>
        <taxon>Actinomycetota</taxon>
        <taxon>Actinomycetes</taxon>
        <taxon>Kitasatosporales</taxon>
        <taxon>Streptomycetaceae</taxon>
        <taxon>Streptomyces</taxon>
    </lineage>
</organism>
<feature type="compositionally biased region" description="Pro residues" evidence="1">
    <location>
        <begin position="228"/>
        <end position="245"/>
    </location>
</feature>
<comment type="caution">
    <text evidence="2">The sequence shown here is derived from an EMBL/GenBank/DDBJ whole genome shotgun (WGS) entry which is preliminary data.</text>
</comment>
<dbReference type="AlphaFoldDB" id="A0A919LCQ7"/>